<keyword evidence="2" id="KW-1185">Reference proteome</keyword>
<evidence type="ECO:0000313" key="1">
    <source>
        <dbReference type="EMBL" id="GEN53728.1"/>
    </source>
</evidence>
<organism evidence="1 2">
    <name type="scientific">Halobacillus faecis</name>
    <dbReference type="NCBI Taxonomy" id="360184"/>
    <lineage>
        <taxon>Bacteria</taxon>
        <taxon>Bacillati</taxon>
        <taxon>Bacillota</taxon>
        <taxon>Bacilli</taxon>
        <taxon>Bacillales</taxon>
        <taxon>Bacillaceae</taxon>
        <taxon>Halobacillus</taxon>
    </lineage>
</organism>
<proteinExistence type="predicted"/>
<sequence length="73" mass="8420">MEGGGNICMTWYTINCKHEKARPFYRKERRALLLYCCKIMDDKVEQIFPSKKSRWLFGEEAGGCEGHGDEADA</sequence>
<gene>
    <name evidence="1" type="ORF">HFA01_19900</name>
</gene>
<dbReference type="EMBL" id="BJYD01000017">
    <property type="protein sequence ID" value="GEN53728.1"/>
    <property type="molecule type" value="Genomic_DNA"/>
</dbReference>
<comment type="caution">
    <text evidence="1">The sequence shown here is derived from an EMBL/GenBank/DDBJ whole genome shotgun (WGS) entry which is preliminary data.</text>
</comment>
<reference evidence="1 2" key="1">
    <citation type="submission" date="2019-07" db="EMBL/GenBank/DDBJ databases">
        <title>Whole genome shotgun sequence of Halobacillus faecis NBRC 103569.</title>
        <authorList>
            <person name="Hosoyama A."/>
            <person name="Uohara A."/>
            <person name="Ohji S."/>
            <person name="Ichikawa N."/>
        </authorList>
    </citation>
    <scope>NUCLEOTIDE SEQUENCE [LARGE SCALE GENOMIC DNA]</scope>
    <source>
        <strain evidence="1 2">NBRC 103569</strain>
    </source>
</reference>
<accession>A0A511WTV9</accession>
<dbReference type="AlphaFoldDB" id="A0A511WTV9"/>
<name>A0A511WTV9_9BACI</name>
<evidence type="ECO:0000313" key="2">
    <source>
        <dbReference type="Proteomes" id="UP000321886"/>
    </source>
</evidence>
<dbReference type="Proteomes" id="UP000321886">
    <property type="component" value="Unassembled WGS sequence"/>
</dbReference>
<protein>
    <submittedName>
        <fullName evidence="1">Uncharacterized protein</fullName>
    </submittedName>
</protein>